<reference evidence="1" key="1">
    <citation type="journal article" date="2020" name="Nat. Ecol. Evol.">
        <title>Deeply conserved synteny resolves early events in vertebrate evolution.</title>
        <authorList>
            <person name="Simakov O."/>
            <person name="Marletaz F."/>
            <person name="Yue J.X."/>
            <person name="O'Connell B."/>
            <person name="Jenkins J."/>
            <person name="Brandt A."/>
            <person name="Calef R."/>
            <person name="Tung C.H."/>
            <person name="Huang T.K."/>
            <person name="Schmutz J."/>
            <person name="Satoh N."/>
            <person name="Yu J.K."/>
            <person name="Putnam N.H."/>
            <person name="Green R.E."/>
            <person name="Rokhsar D.S."/>
        </authorList>
    </citation>
    <scope>NUCLEOTIDE SEQUENCE [LARGE SCALE GENOMIC DNA]</scope>
    <source>
        <strain evidence="1">S238N-H82</strain>
    </source>
</reference>
<organism evidence="1 2">
    <name type="scientific">Branchiostoma floridae</name>
    <name type="common">Florida lancelet</name>
    <name type="synonym">Amphioxus</name>
    <dbReference type="NCBI Taxonomy" id="7739"/>
    <lineage>
        <taxon>Eukaryota</taxon>
        <taxon>Metazoa</taxon>
        <taxon>Chordata</taxon>
        <taxon>Cephalochordata</taxon>
        <taxon>Leptocardii</taxon>
        <taxon>Amphioxiformes</taxon>
        <taxon>Branchiostomatidae</taxon>
        <taxon>Branchiostoma</taxon>
    </lineage>
</organism>
<dbReference type="RefSeq" id="XP_035672332.1">
    <property type="nucleotide sequence ID" value="XM_035816439.1"/>
</dbReference>
<reference evidence="2" key="2">
    <citation type="submission" date="2025-08" db="UniProtKB">
        <authorList>
            <consortium name="RefSeq"/>
        </authorList>
    </citation>
    <scope>IDENTIFICATION</scope>
    <source>
        <strain evidence="2">S238N-H82</strain>
        <tissue evidence="2">Testes</tissue>
    </source>
</reference>
<accession>A0A9J7MLP0</accession>
<dbReference type="GeneID" id="118413216"/>
<dbReference type="OrthoDB" id="10067292at2759"/>
<dbReference type="AlphaFoldDB" id="A0A9J7MLP0"/>
<evidence type="ECO:0000313" key="1">
    <source>
        <dbReference type="Proteomes" id="UP000001554"/>
    </source>
</evidence>
<protein>
    <submittedName>
        <fullName evidence="2">Uncharacterized protein LOC118413216</fullName>
    </submittedName>
</protein>
<dbReference type="KEGG" id="bfo:118413216"/>
<dbReference type="Proteomes" id="UP000001554">
    <property type="component" value="Chromosome 4"/>
</dbReference>
<evidence type="ECO:0000313" key="2">
    <source>
        <dbReference type="RefSeq" id="XP_035672332.1"/>
    </source>
</evidence>
<proteinExistence type="predicted"/>
<name>A0A9J7MLP0_BRAFL</name>
<gene>
    <name evidence="2" type="primary">LOC118413216</name>
</gene>
<keyword evidence="1" id="KW-1185">Reference proteome</keyword>
<sequence>MDDDDDFTELLDQTENAHDSLRLHIGQMQQVTRRGKEFQKVRQFYLTAPEWSTQEGQKFFEMMEHIKCVCESFGEVVEASRKYVLCTRDFAKDTIVFTTEAQGDLEREDERDLLLEWTDSIERMKESNHKADNLTGRFRNVLKELRAAQTEAAGGKARGRENADTATTRAVVSGGGAVTAGVAAGTVAATVGTGGAAIPLLGAGAYICSWATLKFAVDSVRHKEWQEQFSFVFGQLDKVYAILEGLTDDCTQKLNDLSHNSKELLNKYKRMTTRRGNRFPRTEFFKRKCIRLGEESAKLQTACIEYIDNEGVIRGTTRNPAIQDIANPD</sequence>